<organism evidence="6">
    <name type="scientific">Bactrocera latifrons</name>
    <name type="common">Malaysian fruit fly</name>
    <name type="synonym">Chaetodacus latifrons</name>
    <dbReference type="NCBI Taxonomy" id="174628"/>
    <lineage>
        <taxon>Eukaryota</taxon>
        <taxon>Metazoa</taxon>
        <taxon>Ecdysozoa</taxon>
        <taxon>Arthropoda</taxon>
        <taxon>Hexapoda</taxon>
        <taxon>Insecta</taxon>
        <taxon>Pterygota</taxon>
        <taxon>Neoptera</taxon>
        <taxon>Endopterygota</taxon>
        <taxon>Diptera</taxon>
        <taxon>Brachycera</taxon>
        <taxon>Muscomorpha</taxon>
        <taxon>Tephritoidea</taxon>
        <taxon>Tephritidae</taxon>
        <taxon>Bactrocera</taxon>
        <taxon>Bactrocera</taxon>
    </lineage>
</organism>
<dbReference type="AlphaFoldDB" id="A0A0K8WFM6"/>
<dbReference type="Pfam" id="PF06423">
    <property type="entry name" value="GWT1"/>
    <property type="match status" value="1"/>
</dbReference>
<feature type="transmembrane region" description="Helical" evidence="5">
    <location>
        <begin position="344"/>
        <end position="368"/>
    </location>
</feature>
<keyword evidence="3 5" id="KW-1133">Transmembrane helix</keyword>
<gene>
    <name evidence="6" type="primary">At4g17910</name>
    <name evidence="6" type="ORF">c0_g1_i1</name>
</gene>
<evidence type="ECO:0000256" key="3">
    <source>
        <dbReference type="ARBA" id="ARBA00022989"/>
    </source>
</evidence>
<comment type="function">
    <text evidence="5">A acetyltransferase, which acetylates the inositol ring of phosphatidylinositol during biosynthesis of GPI-anchor.</text>
</comment>
<sequence length="495" mass="57294">MDLGDDDEIIVPIWNVEAEVLAFEDYDSPAPKITESHAESWEILYHVWFILESVLAVIFFFAITRVFGQKTSHIIHPDSIKRYLYEFVFILAPTVLFVIVLHRYIYAVIIVFAFSVIYALFMIYKTKAQKRWYITGGRRPFILTLNRATIYLITALCILAEDFQCFPKYFQMSHGHNVGLKDALAGFYVFTMATVERNRNKIYGIRRTLTALLLLWIVEYVGSKYIIYSHDENVYGEHWNVFVTLALTKCIGTFYCTVFKSRSKQLYAGGVLLILHQCNLQVFSNNVVLDSDYVRDNLYSQNREGLLSLPGFVALYFISVYIGRCLRVQDIILSYYDVMHKVKVIGITCATLWILVFSCAFTISISHITCNAGYVLWILAMTLTMTFVSMVVFHLVINTLWFLDENDTYYEIYYGTVLKTSDIPRYRDLLPMIVEAINKNGLLFFVLTILSARLNVITNPMKLDGRFAFFMLFNSLLFATGIVSLLHHFKLRLSI</sequence>
<dbReference type="GO" id="GO:0072659">
    <property type="term" value="P:protein localization to plasma membrane"/>
    <property type="evidence" value="ECO:0007669"/>
    <property type="project" value="TreeGrafter"/>
</dbReference>
<feature type="transmembrane region" description="Helical" evidence="5">
    <location>
        <begin position="467"/>
        <end position="486"/>
    </location>
</feature>
<feature type="transmembrane region" description="Helical" evidence="5">
    <location>
        <begin position="266"/>
        <end position="285"/>
    </location>
</feature>
<dbReference type="GO" id="GO:0032216">
    <property type="term" value="F:glucosaminyl-phosphatidylinositol O-acyltransferase activity"/>
    <property type="evidence" value="ECO:0007669"/>
    <property type="project" value="TreeGrafter"/>
</dbReference>
<keyword evidence="5" id="KW-0012">Acyltransferase</keyword>
<evidence type="ECO:0000256" key="5">
    <source>
        <dbReference type="RuleBase" id="RU280819"/>
    </source>
</evidence>
<evidence type="ECO:0000256" key="1">
    <source>
        <dbReference type="ARBA" id="ARBA00004141"/>
    </source>
</evidence>
<keyword evidence="5" id="KW-0256">Endoplasmic reticulum</keyword>
<comment type="subcellular location">
    <subcellularLocation>
        <location evidence="5">Endoplasmic reticulum membrane</location>
        <topology evidence="5">Multi-pass membrane protein</topology>
    </subcellularLocation>
    <subcellularLocation>
        <location evidence="1">Membrane</location>
        <topology evidence="1">Multi-pass membrane protein</topology>
    </subcellularLocation>
</comment>
<keyword evidence="2 5" id="KW-0812">Transmembrane</keyword>
<feature type="transmembrane region" description="Helical" evidence="5">
    <location>
        <begin position="442"/>
        <end position="461"/>
    </location>
</feature>
<dbReference type="OrthoDB" id="15270at2759"/>
<dbReference type="GO" id="GO:0006506">
    <property type="term" value="P:GPI anchor biosynthetic process"/>
    <property type="evidence" value="ECO:0007669"/>
    <property type="project" value="UniProtKB-UniPathway"/>
</dbReference>
<reference evidence="6" key="1">
    <citation type="submission" date="2015-06" db="EMBL/GenBank/DDBJ databases">
        <authorList>
            <person name="Hoefler B.C."/>
            <person name="Straight P.D."/>
        </authorList>
    </citation>
    <scope>NUCLEOTIDE SEQUENCE</scope>
</reference>
<dbReference type="GO" id="GO:0005789">
    <property type="term" value="C:endoplasmic reticulum membrane"/>
    <property type="evidence" value="ECO:0007669"/>
    <property type="project" value="UniProtKB-SubCell"/>
</dbReference>
<feature type="transmembrane region" description="Helical" evidence="5">
    <location>
        <begin position="374"/>
        <end position="397"/>
    </location>
</feature>
<accession>A0A0K8WFM6</accession>
<keyword evidence="4 5" id="KW-0472">Membrane</keyword>
<evidence type="ECO:0000313" key="6">
    <source>
        <dbReference type="EMBL" id="JAI49660.1"/>
    </source>
</evidence>
<evidence type="ECO:0000256" key="4">
    <source>
        <dbReference type="ARBA" id="ARBA00023136"/>
    </source>
</evidence>
<feature type="transmembrane region" description="Helical" evidence="5">
    <location>
        <begin position="209"/>
        <end position="227"/>
    </location>
</feature>
<feature type="transmembrane region" description="Helical" evidence="5">
    <location>
        <begin position="83"/>
        <end position="99"/>
    </location>
</feature>
<comment type="pathway">
    <text evidence="5">Glycolipid biosynthesis; glycosylphosphatidylinositol-anchor biosynthesis.</text>
</comment>
<dbReference type="EMBL" id="GDHF01002654">
    <property type="protein sequence ID" value="JAI49660.1"/>
    <property type="molecule type" value="Transcribed_RNA"/>
</dbReference>
<protein>
    <recommendedName>
        <fullName evidence="5">Phosphatidylinositol-glycan biosynthesis class W protein</fullName>
        <ecNumber evidence="5">2.3.-.-</ecNumber>
    </recommendedName>
</protein>
<keyword evidence="5" id="KW-0337">GPI-anchor biosynthesis</keyword>
<dbReference type="UniPathway" id="UPA00196"/>
<proteinExistence type="inferred from homology"/>
<dbReference type="InterPro" id="IPR009447">
    <property type="entry name" value="PIGW/GWT1"/>
</dbReference>
<dbReference type="PANTHER" id="PTHR20661">
    <property type="entry name" value="PHOSPHATIDYLINOSITOL-GLYCAN BIOSYNTHESIS CLASS W PROTEIN"/>
    <property type="match status" value="1"/>
</dbReference>
<evidence type="ECO:0000256" key="2">
    <source>
        <dbReference type="ARBA" id="ARBA00022692"/>
    </source>
</evidence>
<name>A0A0K8WFM6_BACLA</name>
<dbReference type="EC" id="2.3.-.-" evidence="5"/>
<dbReference type="PANTHER" id="PTHR20661:SF0">
    <property type="entry name" value="PHOSPHATIDYLINOSITOL-GLYCAN BIOSYNTHESIS CLASS W PROTEIN"/>
    <property type="match status" value="1"/>
</dbReference>
<comment type="similarity">
    <text evidence="5">Belongs to the PIGW family.</text>
</comment>
<feature type="transmembrane region" description="Helical" evidence="5">
    <location>
        <begin position="239"/>
        <end position="259"/>
    </location>
</feature>
<feature type="transmembrane region" description="Helical" evidence="5">
    <location>
        <begin position="105"/>
        <end position="124"/>
    </location>
</feature>
<feature type="transmembrane region" description="Helical" evidence="5">
    <location>
        <begin position="305"/>
        <end position="323"/>
    </location>
</feature>
<keyword evidence="5" id="KW-0808">Transferase</keyword>
<feature type="transmembrane region" description="Helical" evidence="5">
    <location>
        <begin position="43"/>
        <end position="63"/>
    </location>
</feature>